<reference evidence="3" key="1">
    <citation type="submission" date="2013-03" db="EMBL/GenBank/DDBJ databases">
        <title>Genome sequence of Chthonomonas calidirosea, the first sequenced genome from the Armatimonadetes phylum (formally candidate division OP10).</title>
        <authorList>
            <person name="Lee K.C.Y."/>
            <person name="Morgan X.C."/>
            <person name="Dunfield P.F."/>
            <person name="Tamas I."/>
            <person name="Houghton K.M."/>
            <person name="Vyssotski M."/>
            <person name="Ryan J.L.J."/>
            <person name="Lagutin K."/>
            <person name="McDonald I.R."/>
            <person name="Stott M.B."/>
        </authorList>
    </citation>
    <scope>NUCLEOTIDE SEQUENCE [LARGE SCALE GENOMIC DNA]</scope>
    <source>
        <strain evidence="3">DSM 23976 / ICMP 18418 / T49</strain>
    </source>
</reference>
<dbReference type="OrthoDB" id="9771066at2"/>
<evidence type="ECO:0000313" key="2">
    <source>
        <dbReference type="EMBL" id="CCW35003.1"/>
    </source>
</evidence>
<dbReference type="eggNOG" id="COG4966">
    <property type="taxonomic scope" value="Bacteria"/>
</dbReference>
<evidence type="ECO:0000256" key="1">
    <source>
        <dbReference type="SAM" id="Phobius"/>
    </source>
</evidence>
<dbReference type="AlphaFoldDB" id="S0EYL3"/>
<keyword evidence="1" id="KW-0812">Transmembrane</keyword>
<organism evidence="2 3">
    <name type="scientific">Chthonomonas calidirosea (strain DSM 23976 / ICMP 18418 / T49)</name>
    <dbReference type="NCBI Taxonomy" id="1303518"/>
    <lineage>
        <taxon>Bacteria</taxon>
        <taxon>Bacillati</taxon>
        <taxon>Armatimonadota</taxon>
        <taxon>Chthonomonadia</taxon>
        <taxon>Chthonomonadales</taxon>
        <taxon>Chthonomonadaceae</taxon>
        <taxon>Chthonomonas</taxon>
    </lineage>
</organism>
<evidence type="ECO:0000313" key="3">
    <source>
        <dbReference type="Proteomes" id="UP000014227"/>
    </source>
</evidence>
<protein>
    <submittedName>
        <fullName evidence="2">Prepilin-type N-terminal cleavage/methylation domain</fullName>
    </submittedName>
</protein>
<dbReference type="InterPro" id="IPR012902">
    <property type="entry name" value="N_methyl_site"/>
</dbReference>
<keyword evidence="3" id="KW-1185">Reference proteome</keyword>
<dbReference type="HOGENOM" id="CLU_397252_0_0_0"/>
<dbReference type="EMBL" id="HF951689">
    <property type="protein sequence ID" value="CCW35003.1"/>
    <property type="molecule type" value="Genomic_DNA"/>
</dbReference>
<gene>
    <name evidence="2" type="ORF">CCALI_01184</name>
</gene>
<dbReference type="STRING" id="454171.CP488_02913"/>
<sequence>MMVGTYSKRRSTAIQAFSLIELLVVIAITSILLVIITKPLIDGFNLVNRASTQIESQDTARDTLRELSTQLSNAVFVYDNNTPQTKINLWLYDQKGNPYLTSVPYGLIEFVAPGLQGEQGNNPNQPIDPTTGLPIVPGAQVALPLAPGRTITRFFIGLHDNRSGVDTSGYQQSGMPVDGQGNYHGYANRWTDPQLAPKDNRMTLYRVEFTPYIPDPDNPSTFIPNLSLLHTGTNPNAPTDTKTDPLILDDPNFFYDATKAGAGDTGDPKWGVPGWQKIAERYGMPTTVVYRWENWAALAQNLIQANKGDAIYLDRDNNGNIVYDANGHPTPHLLISFVPSSVQNEAATPMSASAAGDEMPYSAPPLYQARYGAWATPYGVSVYRSSTPGADPLSQNPLTYFQYYVDAAGNGHIVAQTVNQGAQPPDPTTLTDIGPDPNPLGFWTNLNVKFAFTVDPVSGLVNFAFPQWVLNLQSGYKGPQVYFPADINAGYSGTYNSRYILLSDLSGAPAERASTVSPLGYFLNSVGVTPEIVPGSEVVVGPDQRPGAHYGYAIQYTRVPSSQDVIGPNQYKINYVPLPGSNSNDPRLMVGYIAFDNQPETLQSSGGDDPVNGLFYRHNLPTKKVVNGQDVPADPVQVTYQFQLNEPSDVVKVNYRTRSLIDVVLNARLFDPSSATAQDTSLVSKVRVRNLQR</sequence>
<dbReference type="RefSeq" id="WP_016482548.1">
    <property type="nucleotide sequence ID" value="NC_021487.1"/>
</dbReference>
<feature type="transmembrane region" description="Helical" evidence="1">
    <location>
        <begin position="12"/>
        <end position="36"/>
    </location>
</feature>
<keyword evidence="1" id="KW-1133">Transmembrane helix</keyword>
<dbReference type="InParanoid" id="S0EYL3"/>
<dbReference type="NCBIfam" id="TIGR02532">
    <property type="entry name" value="IV_pilin_GFxxxE"/>
    <property type="match status" value="1"/>
</dbReference>
<keyword evidence="1" id="KW-0472">Membrane</keyword>
<dbReference type="PATRIC" id="fig|1303518.3.peg.1206"/>
<accession>S0EYL3</accession>
<dbReference type="Proteomes" id="UP000014227">
    <property type="component" value="Chromosome I"/>
</dbReference>
<name>S0EYL3_CHTCT</name>
<dbReference type="KEGG" id="ccz:CCALI_01184"/>
<proteinExistence type="predicted"/>